<keyword evidence="4" id="KW-1185">Reference proteome</keyword>
<reference evidence="4" key="1">
    <citation type="submission" date="2010-08" db="EMBL/GenBank/DDBJ databases">
        <authorList>
            <consortium name="Caenorhabditis japonica Sequencing Consortium"/>
            <person name="Wilson R.K."/>
        </authorList>
    </citation>
    <scope>NUCLEOTIDE SEQUENCE [LARGE SCALE GENOMIC DNA]</scope>
    <source>
        <strain evidence="4">DF5081</strain>
    </source>
</reference>
<keyword evidence="2" id="KW-0812">Transmembrane</keyword>
<dbReference type="EnsemblMetazoa" id="CJA28572b.1">
    <property type="protein sequence ID" value="CJA28572b.1"/>
    <property type="gene ID" value="WBGene00184146"/>
</dbReference>
<dbReference type="Proteomes" id="UP000005237">
    <property type="component" value="Unassembled WGS sequence"/>
</dbReference>
<evidence type="ECO:0000256" key="1">
    <source>
        <dbReference type="SAM" id="MobiDB-lite"/>
    </source>
</evidence>
<proteinExistence type="predicted"/>
<dbReference type="AlphaFoldDB" id="A0A8R1E885"/>
<organism evidence="3 4">
    <name type="scientific">Caenorhabditis japonica</name>
    <dbReference type="NCBI Taxonomy" id="281687"/>
    <lineage>
        <taxon>Eukaryota</taxon>
        <taxon>Metazoa</taxon>
        <taxon>Ecdysozoa</taxon>
        <taxon>Nematoda</taxon>
        <taxon>Chromadorea</taxon>
        <taxon>Rhabditida</taxon>
        <taxon>Rhabditina</taxon>
        <taxon>Rhabditomorpha</taxon>
        <taxon>Rhabditoidea</taxon>
        <taxon>Rhabditidae</taxon>
        <taxon>Peloderinae</taxon>
        <taxon>Caenorhabditis</taxon>
    </lineage>
</organism>
<feature type="region of interest" description="Disordered" evidence="1">
    <location>
        <begin position="116"/>
        <end position="137"/>
    </location>
</feature>
<reference evidence="3" key="2">
    <citation type="submission" date="2022-06" db="UniProtKB">
        <authorList>
            <consortium name="EnsemblMetazoa"/>
        </authorList>
    </citation>
    <scope>IDENTIFICATION</scope>
    <source>
        <strain evidence="3">DF5081</strain>
    </source>
</reference>
<feature type="transmembrane region" description="Helical" evidence="2">
    <location>
        <begin position="6"/>
        <end position="27"/>
    </location>
</feature>
<feature type="region of interest" description="Disordered" evidence="1">
    <location>
        <begin position="69"/>
        <end position="98"/>
    </location>
</feature>
<keyword evidence="2" id="KW-1133">Transmembrane helix</keyword>
<evidence type="ECO:0000256" key="2">
    <source>
        <dbReference type="SAM" id="Phobius"/>
    </source>
</evidence>
<sequence>MTSCLIIHWILLMLCFNSFVLFVAACLKTLPADTARIPGQLDNTPLRRLPILKYSTHLNQFRDAKLFRTQTESAETKTSGDLTPTETENVPKPSHREAVTKNAKVFASKTDVRIENSNKEADKLEPVSELKKDDNNVRDDRDLFEALQVEKPGTYNKIYEVDP</sequence>
<evidence type="ECO:0000313" key="4">
    <source>
        <dbReference type="Proteomes" id="UP000005237"/>
    </source>
</evidence>
<feature type="compositionally biased region" description="Polar residues" evidence="1">
    <location>
        <begin position="69"/>
        <end position="88"/>
    </location>
</feature>
<protein>
    <submittedName>
        <fullName evidence="3">Uncharacterized protein</fullName>
    </submittedName>
</protein>
<name>A0A8R1E885_CAEJA</name>
<accession>A0A8R1E885</accession>
<keyword evidence="2" id="KW-0472">Membrane</keyword>
<evidence type="ECO:0000313" key="3">
    <source>
        <dbReference type="EnsemblMetazoa" id="CJA28572b.1"/>
    </source>
</evidence>